<gene>
    <name evidence="3" type="ORF">GLYMA_03G039400</name>
</gene>
<dbReference type="AlphaFoldDB" id="A0A0R0KEK5"/>
<keyword evidence="1" id="KW-0472">Membrane</keyword>
<dbReference type="Proteomes" id="UP000008827">
    <property type="component" value="Chromosome 3"/>
</dbReference>
<evidence type="ECO:0000313" key="4">
    <source>
        <dbReference type="EnsemblPlants" id="KRH65485"/>
    </source>
</evidence>
<reference evidence="4" key="2">
    <citation type="submission" date="2018-02" db="UniProtKB">
        <authorList>
            <consortium name="EnsemblPlants"/>
        </authorList>
    </citation>
    <scope>IDENTIFICATION</scope>
    <source>
        <strain evidence="4">Williams 82</strain>
    </source>
</reference>
<evidence type="ECO:0000313" key="3">
    <source>
        <dbReference type="EMBL" id="KRH65485.1"/>
    </source>
</evidence>
<evidence type="ECO:0000256" key="1">
    <source>
        <dbReference type="SAM" id="Phobius"/>
    </source>
</evidence>
<evidence type="ECO:0000259" key="2">
    <source>
        <dbReference type="Pfam" id="PF26130"/>
    </source>
</evidence>
<reference evidence="3 4" key="1">
    <citation type="journal article" date="2010" name="Nature">
        <title>Genome sequence of the palaeopolyploid soybean.</title>
        <authorList>
            <person name="Schmutz J."/>
            <person name="Cannon S.B."/>
            <person name="Schlueter J."/>
            <person name="Ma J."/>
            <person name="Mitros T."/>
            <person name="Nelson W."/>
            <person name="Hyten D.L."/>
            <person name="Song Q."/>
            <person name="Thelen J.J."/>
            <person name="Cheng J."/>
            <person name="Xu D."/>
            <person name="Hellsten U."/>
            <person name="May G.D."/>
            <person name="Yu Y."/>
            <person name="Sakurai T."/>
            <person name="Umezawa T."/>
            <person name="Bhattacharyya M.K."/>
            <person name="Sandhu D."/>
            <person name="Valliyodan B."/>
            <person name="Lindquist E."/>
            <person name="Peto M."/>
            <person name="Grant D."/>
            <person name="Shu S."/>
            <person name="Goodstein D."/>
            <person name="Barry K."/>
            <person name="Futrell-Griggs M."/>
            <person name="Abernathy B."/>
            <person name="Du J."/>
            <person name="Tian Z."/>
            <person name="Zhu L."/>
            <person name="Gill N."/>
            <person name="Joshi T."/>
            <person name="Libault M."/>
            <person name="Sethuraman A."/>
            <person name="Zhang X.-C."/>
            <person name="Shinozaki K."/>
            <person name="Nguyen H.T."/>
            <person name="Wing R.A."/>
            <person name="Cregan P."/>
            <person name="Specht J."/>
            <person name="Grimwood J."/>
            <person name="Rokhsar D."/>
            <person name="Stacey G."/>
            <person name="Shoemaker R.C."/>
            <person name="Jackson S.A."/>
        </authorList>
    </citation>
    <scope>NUCLEOTIDE SEQUENCE [LARGE SCALE GENOMIC DNA]</scope>
    <source>
        <strain evidence="4">cv. Williams 82</strain>
        <tissue evidence="3">Callus</tissue>
    </source>
</reference>
<keyword evidence="1" id="KW-0812">Transmembrane</keyword>
<dbReference type="EnsemblPlants" id="KRH65485">
    <property type="protein sequence ID" value="KRH65485"/>
    <property type="gene ID" value="GLYMA_03G039400"/>
</dbReference>
<protein>
    <recommendedName>
        <fullName evidence="2">PB1-like domain-containing protein</fullName>
    </recommendedName>
</protein>
<dbReference type="InParanoid" id="A0A0R0KEK5"/>
<reference evidence="3" key="3">
    <citation type="submission" date="2018-07" db="EMBL/GenBank/DDBJ databases">
        <title>WGS assembly of Glycine max.</title>
        <authorList>
            <person name="Schmutz J."/>
            <person name="Cannon S."/>
            <person name="Schlueter J."/>
            <person name="Ma J."/>
            <person name="Mitros T."/>
            <person name="Nelson W."/>
            <person name="Hyten D."/>
            <person name="Song Q."/>
            <person name="Thelen J."/>
            <person name="Cheng J."/>
            <person name="Xu D."/>
            <person name="Hellsten U."/>
            <person name="May G."/>
            <person name="Yu Y."/>
            <person name="Sakurai T."/>
            <person name="Umezawa T."/>
            <person name="Bhattacharyya M."/>
            <person name="Sandhu D."/>
            <person name="Valliyodan B."/>
            <person name="Lindquist E."/>
            <person name="Peto M."/>
            <person name="Grant D."/>
            <person name="Shu S."/>
            <person name="Goodstein D."/>
            <person name="Barry K."/>
            <person name="Futrell-Griggs M."/>
            <person name="Abernathy B."/>
            <person name="Du J."/>
            <person name="Tian Z."/>
            <person name="Zhu L."/>
            <person name="Gill N."/>
            <person name="Joshi T."/>
            <person name="Libault M."/>
            <person name="Sethuraman A."/>
            <person name="Zhang X."/>
            <person name="Shinozaki K."/>
            <person name="Nguyen H."/>
            <person name="Wing R."/>
            <person name="Cregan P."/>
            <person name="Specht J."/>
            <person name="Grimwood J."/>
            <person name="Rokhsar D."/>
            <person name="Stacey G."/>
            <person name="Shoemaker R."/>
            <person name="Jackson S."/>
        </authorList>
    </citation>
    <scope>NUCLEOTIDE SEQUENCE</scope>
    <source>
        <tissue evidence="3">Callus</tissue>
    </source>
</reference>
<keyword evidence="1" id="KW-1133">Transmembrane helix</keyword>
<accession>A0A0R0KEK5</accession>
<dbReference type="Gramene" id="KRH65485">
    <property type="protein sequence ID" value="KRH65485"/>
    <property type="gene ID" value="GLYMA_03G039400"/>
</dbReference>
<feature type="domain" description="PB1-like" evidence="2">
    <location>
        <begin position="55"/>
        <end position="108"/>
    </location>
</feature>
<sequence length="125" mass="14326">MHTHTIVPIDGDHNGAHPDDCFWGFDDDYNDTVAIAFFVVFIIHLASIVKPLLLMSDEISLILHHNAKFIQNANGALEYVDGEFYVWEEVEKDLVNVWTPQELCKAYCNFVKLLTNSFNKKILTI</sequence>
<name>A0A0R0KEK5_SOYBN</name>
<feature type="transmembrane region" description="Helical" evidence="1">
    <location>
        <begin position="33"/>
        <end position="53"/>
    </location>
</feature>
<dbReference type="InterPro" id="IPR058594">
    <property type="entry name" value="PB1-like_dom_pln"/>
</dbReference>
<organism evidence="3">
    <name type="scientific">Glycine max</name>
    <name type="common">Soybean</name>
    <name type="synonym">Glycine hispida</name>
    <dbReference type="NCBI Taxonomy" id="3847"/>
    <lineage>
        <taxon>Eukaryota</taxon>
        <taxon>Viridiplantae</taxon>
        <taxon>Streptophyta</taxon>
        <taxon>Embryophyta</taxon>
        <taxon>Tracheophyta</taxon>
        <taxon>Spermatophyta</taxon>
        <taxon>Magnoliopsida</taxon>
        <taxon>eudicotyledons</taxon>
        <taxon>Gunneridae</taxon>
        <taxon>Pentapetalae</taxon>
        <taxon>rosids</taxon>
        <taxon>fabids</taxon>
        <taxon>Fabales</taxon>
        <taxon>Fabaceae</taxon>
        <taxon>Papilionoideae</taxon>
        <taxon>50 kb inversion clade</taxon>
        <taxon>NPAAA clade</taxon>
        <taxon>indigoferoid/millettioid clade</taxon>
        <taxon>Phaseoleae</taxon>
        <taxon>Glycine</taxon>
        <taxon>Glycine subgen. Soja</taxon>
    </lineage>
</organism>
<evidence type="ECO:0000313" key="5">
    <source>
        <dbReference type="Proteomes" id="UP000008827"/>
    </source>
</evidence>
<proteinExistence type="predicted"/>
<dbReference type="Pfam" id="PF26130">
    <property type="entry name" value="PB1-like"/>
    <property type="match status" value="1"/>
</dbReference>
<keyword evidence="5" id="KW-1185">Reference proteome</keyword>
<dbReference type="EMBL" id="CM000836">
    <property type="protein sequence ID" value="KRH65485.1"/>
    <property type="molecule type" value="Genomic_DNA"/>
</dbReference>